<dbReference type="PANTHER" id="PTHR23308">
    <property type="entry name" value="NUCLEAR INHIBITOR OF PROTEIN PHOSPHATASE-1"/>
    <property type="match status" value="1"/>
</dbReference>
<protein>
    <submittedName>
        <fullName evidence="3">FHA domain-containing protein</fullName>
    </submittedName>
</protein>
<sequence length="173" mass="18848">MSDDMGKTKKMCPNGHLMDPAWEVCPYCPSDRTGSPDLAKTVRVEDVKKTPPPPPPRPEVRKTEILRTKPAINGVGWFVSIKGASQGTIHTVQSEKATLGAAAGCDIRLTDSHASDQHASLRFADGCFTLTDLDSTNGTMINGKKIARQKLADGDQVSFGSSEWIFKFVQWES</sequence>
<comment type="caution">
    <text evidence="3">The sequence shown here is derived from an EMBL/GenBank/DDBJ whole genome shotgun (WGS) entry which is preliminary data.</text>
</comment>
<dbReference type="InterPro" id="IPR050923">
    <property type="entry name" value="Cell_Proc_Reg/RNA_Proc"/>
</dbReference>
<proteinExistence type="predicted"/>
<dbReference type="Proteomes" id="UP000777784">
    <property type="component" value="Unassembled WGS sequence"/>
</dbReference>
<dbReference type="SUPFAM" id="SSF49879">
    <property type="entry name" value="SMAD/FHA domain"/>
    <property type="match status" value="1"/>
</dbReference>
<dbReference type="AlphaFoldDB" id="A0A948RU56"/>
<dbReference type="EMBL" id="JAHJDP010000042">
    <property type="protein sequence ID" value="MBU2691070.1"/>
    <property type="molecule type" value="Genomic_DNA"/>
</dbReference>
<evidence type="ECO:0000259" key="2">
    <source>
        <dbReference type="PROSITE" id="PS50006"/>
    </source>
</evidence>
<dbReference type="SMART" id="SM00240">
    <property type="entry name" value="FHA"/>
    <property type="match status" value="1"/>
</dbReference>
<dbReference type="InterPro" id="IPR000253">
    <property type="entry name" value="FHA_dom"/>
</dbReference>
<dbReference type="PROSITE" id="PS50006">
    <property type="entry name" value="FHA_DOMAIN"/>
    <property type="match status" value="1"/>
</dbReference>
<dbReference type="InterPro" id="IPR008984">
    <property type="entry name" value="SMAD_FHA_dom_sf"/>
</dbReference>
<gene>
    <name evidence="3" type="ORF">KJ970_09080</name>
</gene>
<dbReference type="Gene3D" id="2.60.200.20">
    <property type="match status" value="1"/>
</dbReference>
<accession>A0A948RU56</accession>
<evidence type="ECO:0000256" key="1">
    <source>
        <dbReference type="SAM" id="MobiDB-lite"/>
    </source>
</evidence>
<feature type="region of interest" description="Disordered" evidence="1">
    <location>
        <begin position="32"/>
        <end position="60"/>
    </location>
</feature>
<reference evidence="3" key="1">
    <citation type="submission" date="2021-05" db="EMBL/GenBank/DDBJ databases">
        <title>Energy efficiency and biological interactions define the core microbiome of deep oligotrophic groundwater.</title>
        <authorList>
            <person name="Mehrshad M."/>
            <person name="Lopez-Fernandez M."/>
            <person name="Bell E."/>
            <person name="Bernier-Latmani R."/>
            <person name="Bertilsson S."/>
            <person name="Dopson M."/>
        </authorList>
    </citation>
    <scope>NUCLEOTIDE SEQUENCE</scope>
    <source>
        <strain evidence="3">Modern_marine.mb.64</strain>
    </source>
</reference>
<organism evidence="3 4">
    <name type="scientific">Eiseniibacteriota bacterium</name>
    <dbReference type="NCBI Taxonomy" id="2212470"/>
    <lineage>
        <taxon>Bacteria</taxon>
        <taxon>Candidatus Eiseniibacteriota</taxon>
    </lineage>
</organism>
<dbReference type="CDD" id="cd00060">
    <property type="entry name" value="FHA"/>
    <property type="match status" value="1"/>
</dbReference>
<evidence type="ECO:0000313" key="4">
    <source>
        <dbReference type="Proteomes" id="UP000777784"/>
    </source>
</evidence>
<evidence type="ECO:0000313" key="3">
    <source>
        <dbReference type="EMBL" id="MBU2691070.1"/>
    </source>
</evidence>
<name>A0A948RU56_UNCEI</name>
<feature type="domain" description="FHA" evidence="2">
    <location>
        <begin position="97"/>
        <end position="146"/>
    </location>
</feature>
<feature type="compositionally biased region" description="Basic and acidic residues" evidence="1">
    <location>
        <begin position="40"/>
        <end position="49"/>
    </location>
</feature>
<dbReference type="Pfam" id="PF00498">
    <property type="entry name" value="FHA"/>
    <property type="match status" value="1"/>
</dbReference>